<evidence type="ECO:0000313" key="2">
    <source>
        <dbReference type="EMBL" id="KAG2193957.1"/>
    </source>
</evidence>
<evidence type="ECO:0000259" key="1">
    <source>
        <dbReference type="PROSITE" id="PS50181"/>
    </source>
</evidence>
<organism evidence="2 3">
    <name type="scientific">Mucor plumbeus</name>
    <dbReference type="NCBI Taxonomy" id="97098"/>
    <lineage>
        <taxon>Eukaryota</taxon>
        <taxon>Fungi</taxon>
        <taxon>Fungi incertae sedis</taxon>
        <taxon>Mucoromycota</taxon>
        <taxon>Mucoromycotina</taxon>
        <taxon>Mucoromycetes</taxon>
        <taxon>Mucorales</taxon>
        <taxon>Mucorineae</taxon>
        <taxon>Mucoraceae</taxon>
        <taxon>Mucor</taxon>
    </lineage>
</organism>
<keyword evidence="3" id="KW-1185">Reference proteome</keyword>
<dbReference type="PROSITE" id="PS50181">
    <property type="entry name" value="FBOX"/>
    <property type="match status" value="1"/>
</dbReference>
<sequence length="263" mass="30359">MYKLSNLPIEVLYSILNHLDTNDIITVARLNSWYCYCLSTLVGDRIDQYVKSEGWRIHIDILAKSYPSHQANSSFPFATELLLLSEFSKINPYTLTLEFNLCPIDEDGLDAIDSATRSQRSIVLFDKIKTNVDIVAYFAQISTNRRLQHVNQAGAAIMNDRNLLSSDKEKSGMAVMGTGFKVQYNLTTRIHEKDMSKLVDQFKSDYDQHKNELDTLSLQNELPAVISFDKIHVSPEWWLKQMEIPSYSSYEQQEPQFLEHGYW</sequence>
<dbReference type="InterPro" id="IPR036047">
    <property type="entry name" value="F-box-like_dom_sf"/>
</dbReference>
<accession>A0A8H7UTX3</accession>
<name>A0A8H7UTX3_9FUNG</name>
<reference evidence="2" key="1">
    <citation type="submission" date="2020-12" db="EMBL/GenBank/DDBJ databases">
        <title>Metabolic potential, ecology and presence of endohyphal bacteria is reflected in genomic diversity of Mucoromycotina.</title>
        <authorList>
            <person name="Muszewska A."/>
            <person name="Okrasinska A."/>
            <person name="Steczkiewicz K."/>
            <person name="Drgas O."/>
            <person name="Orlowska M."/>
            <person name="Perlinska-Lenart U."/>
            <person name="Aleksandrzak-Piekarczyk T."/>
            <person name="Szatraj K."/>
            <person name="Zielenkiewicz U."/>
            <person name="Pilsyk S."/>
            <person name="Malc E."/>
            <person name="Mieczkowski P."/>
            <person name="Kruszewska J.S."/>
            <person name="Biernat P."/>
            <person name="Pawlowska J."/>
        </authorList>
    </citation>
    <scope>NUCLEOTIDE SEQUENCE</scope>
    <source>
        <strain evidence="2">CBS 226.32</strain>
    </source>
</reference>
<proteinExistence type="predicted"/>
<evidence type="ECO:0000313" key="3">
    <source>
        <dbReference type="Proteomes" id="UP000650833"/>
    </source>
</evidence>
<dbReference type="EMBL" id="JAEPRC010000618">
    <property type="protein sequence ID" value="KAG2193957.1"/>
    <property type="molecule type" value="Genomic_DNA"/>
</dbReference>
<dbReference type="Pfam" id="PF00646">
    <property type="entry name" value="F-box"/>
    <property type="match status" value="1"/>
</dbReference>
<dbReference type="AlphaFoldDB" id="A0A8H7UTX3"/>
<gene>
    <name evidence="2" type="ORF">INT46_009753</name>
</gene>
<comment type="caution">
    <text evidence="2">The sequence shown here is derived from an EMBL/GenBank/DDBJ whole genome shotgun (WGS) entry which is preliminary data.</text>
</comment>
<dbReference type="OrthoDB" id="2255585at2759"/>
<feature type="domain" description="F-box" evidence="1">
    <location>
        <begin position="1"/>
        <end position="53"/>
    </location>
</feature>
<dbReference type="InterPro" id="IPR001810">
    <property type="entry name" value="F-box_dom"/>
</dbReference>
<dbReference type="Proteomes" id="UP000650833">
    <property type="component" value="Unassembled WGS sequence"/>
</dbReference>
<protein>
    <recommendedName>
        <fullName evidence="1">F-box domain-containing protein</fullName>
    </recommendedName>
</protein>
<dbReference type="SUPFAM" id="SSF81383">
    <property type="entry name" value="F-box domain"/>
    <property type="match status" value="1"/>
</dbReference>